<keyword evidence="1" id="KW-0812">Transmembrane</keyword>
<keyword evidence="1" id="KW-1133">Transmembrane helix</keyword>
<reference evidence="2 3" key="1">
    <citation type="journal article" date="2018" name="Genome Biol. Evol.">
        <title>Multiple Roots of Fruiting Body Formation in Amoebozoa.</title>
        <authorList>
            <person name="Hillmann F."/>
            <person name="Forbes G."/>
            <person name="Novohradska S."/>
            <person name="Ferling I."/>
            <person name="Riege K."/>
            <person name="Groth M."/>
            <person name="Westermann M."/>
            <person name="Marz M."/>
            <person name="Spaller T."/>
            <person name="Winckler T."/>
            <person name="Schaap P."/>
            <person name="Glockner G."/>
        </authorList>
    </citation>
    <scope>NUCLEOTIDE SEQUENCE [LARGE SCALE GENOMIC DNA]</scope>
    <source>
        <strain evidence="2 3">Jena</strain>
    </source>
</reference>
<keyword evidence="3" id="KW-1185">Reference proteome</keyword>
<dbReference type="AlphaFoldDB" id="A0A2P6NI28"/>
<evidence type="ECO:0000256" key="1">
    <source>
        <dbReference type="SAM" id="Phobius"/>
    </source>
</evidence>
<dbReference type="InParanoid" id="A0A2P6NI28"/>
<organism evidence="2 3">
    <name type="scientific">Planoprotostelium fungivorum</name>
    <dbReference type="NCBI Taxonomy" id="1890364"/>
    <lineage>
        <taxon>Eukaryota</taxon>
        <taxon>Amoebozoa</taxon>
        <taxon>Evosea</taxon>
        <taxon>Variosea</taxon>
        <taxon>Cavosteliida</taxon>
        <taxon>Cavosteliaceae</taxon>
        <taxon>Planoprotostelium</taxon>
    </lineage>
</organism>
<evidence type="ECO:0000313" key="2">
    <source>
        <dbReference type="EMBL" id="PRP83592.1"/>
    </source>
</evidence>
<keyword evidence="1" id="KW-0472">Membrane</keyword>
<comment type="caution">
    <text evidence="2">The sequence shown here is derived from an EMBL/GenBank/DDBJ whole genome shotgun (WGS) entry which is preliminary data.</text>
</comment>
<proteinExistence type="predicted"/>
<sequence length="107" mass="11772">MVKFDPDDPLVVVTKILNELRAHMNNTPMNNLPPTTDRSSIGEALGAWTRMGDQWTVTANAWTDTARGFQKLMDVGKWAIIAVGGVAVLCGLKYLLIDGRSQNKNTK</sequence>
<protein>
    <submittedName>
        <fullName evidence="2">Uncharacterized protein</fullName>
    </submittedName>
</protein>
<gene>
    <name evidence="2" type="ORF">PROFUN_08318</name>
</gene>
<feature type="transmembrane region" description="Helical" evidence="1">
    <location>
        <begin position="78"/>
        <end position="97"/>
    </location>
</feature>
<evidence type="ECO:0000313" key="3">
    <source>
        <dbReference type="Proteomes" id="UP000241769"/>
    </source>
</evidence>
<name>A0A2P6NI28_9EUKA</name>
<dbReference type="EMBL" id="MDYQ01000079">
    <property type="protein sequence ID" value="PRP83592.1"/>
    <property type="molecule type" value="Genomic_DNA"/>
</dbReference>
<accession>A0A2P6NI28</accession>
<dbReference type="Proteomes" id="UP000241769">
    <property type="component" value="Unassembled WGS sequence"/>
</dbReference>